<organism evidence="1 2">
    <name type="scientific">Bimuria novae-zelandiae CBS 107.79</name>
    <dbReference type="NCBI Taxonomy" id="1447943"/>
    <lineage>
        <taxon>Eukaryota</taxon>
        <taxon>Fungi</taxon>
        <taxon>Dikarya</taxon>
        <taxon>Ascomycota</taxon>
        <taxon>Pezizomycotina</taxon>
        <taxon>Dothideomycetes</taxon>
        <taxon>Pleosporomycetidae</taxon>
        <taxon>Pleosporales</taxon>
        <taxon>Massarineae</taxon>
        <taxon>Didymosphaeriaceae</taxon>
        <taxon>Bimuria</taxon>
    </lineage>
</organism>
<accession>A0A6A5VQU5</accession>
<dbReference type="AlphaFoldDB" id="A0A6A5VQU5"/>
<sequence length="151" mass="17543">PLDVALFKPFSTAYSTELSNFMYNCQGISSITKRDFYRLFHRAWHTAFTKSNIEVGFEATGLSPLDAEVVLKRFKSKEVERSSSSESTTSVLSASDWRKIERLLRQVVEDVHNSRSRQLSQTIHTIAIQKQLLQHENERLRKALINEKKRR</sequence>
<keyword evidence="2" id="KW-1185">Reference proteome</keyword>
<evidence type="ECO:0000313" key="2">
    <source>
        <dbReference type="Proteomes" id="UP000800036"/>
    </source>
</evidence>
<dbReference type="Proteomes" id="UP000800036">
    <property type="component" value="Unassembled WGS sequence"/>
</dbReference>
<evidence type="ECO:0000313" key="1">
    <source>
        <dbReference type="EMBL" id="KAF1979611.1"/>
    </source>
</evidence>
<protein>
    <submittedName>
        <fullName evidence="1">Uncharacterized protein</fullName>
    </submittedName>
</protein>
<dbReference type="EMBL" id="ML976657">
    <property type="protein sequence ID" value="KAF1979611.1"/>
    <property type="molecule type" value="Genomic_DNA"/>
</dbReference>
<feature type="non-terminal residue" evidence="1">
    <location>
        <position position="1"/>
    </location>
</feature>
<dbReference type="OrthoDB" id="3795213at2759"/>
<gene>
    <name evidence="1" type="ORF">BU23DRAFT_446298</name>
</gene>
<reference evidence="1" key="1">
    <citation type="journal article" date="2020" name="Stud. Mycol.">
        <title>101 Dothideomycetes genomes: a test case for predicting lifestyles and emergence of pathogens.</title>
        <authorList>
            <person name="Haridas S."/>
            <person name="Albert R."/>
            <person name="Binder M."/>
            <person name="Bloem J."/>
            <person name="Labutti K."/>
            <person name="Salamov A."/>
            <person name="Andreopoulos B."/>
            <person name="Baker S."/>
            <person name="Barry K."/>
            <person name="Bills G."/>
            <person name="Bluhm B."/>
            <person name="Cannon C."/>
            <person name="Castanera R."/>
            <person name="Culley D."/>
            <person name="Daum C."/>
            <person name="Ezra D."/>
            <person name="Gonzalez J."/>
            <person name="Henrissat B."/>
            <person name="Kuo A."/>
            <person name="Liang C."/>
            <person name="Lipzen A."/>
            <person name="Lutzoni F."/>
            <person name="Magnuson J."/>
            <person name="Mondo S."/>
            <person name="Nolan M."/>
            <person name="Ohm R."/>
            <person name="Pangilinan J."/>
            <person name="Park H.-J."/>
            <person name="Ramirez L."/>
            <person name="Alfaro M."/>
            <person name="Sun H."/>
            <person name="Tritt A."/>
            <person name="Yoshinaga Y."/>
            <person name="Zwiers L.-H."/>
            <person name="Turgeon B."/>
            <person name="Goodwin S."/>
            <person name="Spatafora J."/>
            <person name="Crous P."/>
            <person name="Grigoriev I."/>
        </authorList>
    </citation>
    <scope>NUCLEOTIDE SEQUENCE</scope>
    <source>
        <strain evidence="1">CBS 107.79</strain>
    </source>
</reference>
<proteinExistence type="predicted"/>
<name>A0A6A5VQU5_9PLEO</name>